<feature type="compositionally biased region" description="Pro residues" evidence="1">
    <location>
        <begin position="218"/>
        <end position="237"/>
    </location>
</feature>
<protein>
    <submittedName>
        <fullName evidence="2">Gluconate transport-inducing protein</fullName>
    </submittedName>
</protein>
<dbReference type="PANTHER" id="PTHR28027">
    <property type="entry name" value="TRANSCRIPTIONAL REGULATOR MIT1"/>
    <property type="match status" value="1"/>
</dbReference>
<feature type="region of interest" description="Disordered" evidence="1">
    <location>
        <begin position="250"/>
        <end position="535"/>
    </location>
</feature>
<dbReference type="Pfam" id="PF09729">
    <property type="entry name" value="Gti1_Pac2"/>
    <property type="match status" value="2"/>
</dbReference>
<feature type="compositionally biased region" description="Polar residues" evidence="1">
    <location>
        <begin position="441"/>
        <end position="452"/>
    </location>
</feature>
<feature type="compositionally biased region" description="Pro residues" evidence="1">
    <location>
        <begin position="274"/>
        <end position="289"/>
    </location>
</feature>
<dbReference type="InterPro" id="IPR018608">
    <property type="entry name" value="Gti1/Pac2"/>
</dbReference>
<feature type="compositionally biased region" description="Low complexity" evidence="1">
    <location>
        <begin position="467"/>
        <end position="506"/>
    </location>
</feature>
<feature type="compositionally biased region" description="Basic and acidic residues" evidence="1">
    <location>
        <begin position="521"/>
        <end position="535"/>
    </location>
</feature>
<reference evidence="2 3" key="1">
    <citation type="journal article" date="2024" name="IMA Fungus">
        <title>IMA Genome - F19 : A genome assembly and annotation guide to empower mycologists, including annotated draft genome sequences of Ceratocystis pirilliformis, Diaporthe australafricana, Fusarium ophioides, Paecilomyces lecythidis, and Sporothrix stenoceras.</title>
        <authorList>
            <person name="Aylward J."/>
            <person name="Wilson A.M."/>
            <person name="Visagie C.M."/>
            <person name="Spraker J."/>
            <person name="Barnes I."/>
            <person name="Buitendag C."/>
            <person name="Ceriani C."/>
            <person name="Del Mar Angel L."/>
            <person name="du Plessis D."/>
            <person name="Fuchs T."/>
            <person name="Gasser K."/>
            <person name="Kramer D."/>
            <person name="Li W."/>
            <person name="Munsamy K."/>
            <person name="Piso A."/>
            <person name="Price J.L."/>
            <person name="Sonnekus B."/>
            <person name="Thomas C."/>
            <person name="van der Nest A."/>
            <person name="van Dijk A."/>
            <person name="van Heerden A."/>
            <person name="van Vuuren N."/>
            <person name="Yilmaz N."/>
            <person name="Duong T.A."/>
            <person name="van der Merwe N.A."/>
            <person name="Wingfield M.J."/>
            <person name="Wingfield B.D."/>
        </authorList>
    </citation>
    <scope>NUCLEOTIDE SEQUENCE [LARGE SCALE GENOMIC DNA]</scope>
    <source>
        <strain evidence="2 3">CMW 5346</strain>
    </source>
</reference>
<feature type="compositionally biased region" description="Polar residues" evidence="1">
    <location>
        <begin position="250"/>
        <end position="260"/>
    </location>
</feature>
<feature type="compositionally biased region" description="Polar residues" evidence="1">
    <location>
        <begin position="366"/>
        <end position="377"/>
    </location>
</feature>
<feature type="compositionally biased region" description="Low complexity" evidence="1">
    <location>
        <begin position="290"/>
        <end position="300"/>
    </location>
</feature>
<keyword evidence="3" id="KW-1185">Reference proteome</keyword>
<organism evidence="2 3">
    <name type="scientific">Sporothrix stenoceras</name>
    <dbReference type="NCBI Taxonomy" id="5173"/>
    <lineage>
        <taxon>Eukaryota</taxon>
        <taxon>Fungi</taxon>
        <taxon>Dikarya</taxon>
        <taxon>Ascomycota</taxon>
        <taxon>Pezizomycotina</taxon>
        <taxon>Sordariomycetes</taxon>
        <taxon>Sordariomycetidae</taxon>
        <taxon>Ophiostomatales</taxon>
        <taxon>Ophiostomataceae</taxon>
        <taxon>Sporothrix</taxon>
    </lineage>
</organism>
<feature type="region of interest" description="Disordered" evidence="1">
    <location>
        <begin position="186"/>
        <end position="237"/>
    </location>
</feature>
<feature type="region of interest" description="Disordered" evidence="1">
    <location>
        <begin position="95"/>
        <end position="131"/>
    </location>
</feature>
<accession>A0ABR3ZJZ2</accession>
<sequence>MKMSSTQKHPMETYHGMVRTPADAIKLFEACRLGLLPRVQRRLSEKERQAIRSGSVFVWDEREAGMRRWTDGKSWSASRVSGSFLTYREMEGKRGGGFNTMRRVSGKTPDSSGRGSDEDQDDGEPDGYRYKADGLMKQSFSITTSNGQHLHLISYYARPGPGDPDLPQPIIDPSLRSVVPVKGMYPESSLSDSMPVATVSRVPQQQHHQQPPHYAHHAPPPPGPHGHHPYPPSYGQPGYSWPPSPIATPPYNSHYTTSSAPYPPQQPGHYSHTPPQPPPPGFYHCPPLPHAQHPHQQPYGSAPPPPHAPPYSDRMALPPPQNMGGPSSRTPPMHHAYAGSSGHPLSNSPRSAYHQAPVLPPVSGPSPYQTSPTSGSRLTLPPVSQGPLPALNSSTTTATTTIPAPAAPSAGSSALTPPYQQQPPPSKAYFGAEATYANGARGNSPSGGNKASLSALLHPTPANSEPNSANAGSTNSTSSSPRHQNAAVAPGASAAAGASGAAAAAGGSAGQQFLQPAPSGEDSRALSRLDKKFCI</sequence>
<feature type="compositionally biased region" description="Low complexity" evidence="1">
    <location>
        <begin position="388"/>
        <end position="418"/>
    </location>
</feature>
<comment type="caution">
    <text evidence="2">The sequence shown here is derived from an EMBL/GenBank/DDBJ whole genome shotgun (WGS) entry which is preliminary data.</text>
</comment>
<evidence type="ECO:0000256" key="1">
    <source>
        <dbReference type="SAM" id="MobiDB-lite"/>
    </source>
</evidence>
<evidence type="ECO:0000313" key="3">
    <source>
        <dbReference type="Proteomes" id="UP001583186"/>
    </source>
</evidence>
<feature type="compositionally biased region" description="Low complexity" evidence="1">
    <location>
        <begin position="203"/>
        <end position="213"/>
    </location>
</feature>
<proteinExistence type="predicted"/>
<evidence type="ECO:0000313" key="2">
    <source>
        <dbReference type="EMBL" id="KAL1900497.1"/>
    </source>
</evidence>
<name>A0ABR3ZJZ2_9PEZI</name>
<dbReference type="EMBL" id="JAWCUI010000009">
    <property type="protein sequence ID" value="KAL1900497.1"/>
    <property type="molecule type" value="Genomic_DNA"/>
</dbReference>
<dbReference type="PANTHER" id="PTHR28027:SF1">
    <property type="entry name" value="CAMP INDEPENDENT REGULATORY PROTEIN (AFU_ORTHOLOGUE AFUA_3G09640)"/>
    <property type="match status" value="1"/>
</dbReference>
<gene>
    <name evidence="2" type="primary">PTH2</name>
    <name evidence="2" type="ORF">Sste5346_002218</name>
</gene>
<dbReference type="Proteomes" id="UP001583186">
    <property type="component" value="Unassembled WGS sequence"/>
</dbReference>